<dbReference type="EMBL" id="JACGWN010000003">
    <property type="protein sequence ID" value="KAL0456863.1"/>
    <property type="molecule type" value="Genomic_DNA"/>
</dbReference>
<dbReference type="GO" id="GO:0080008">
    <property type="term" value="C:Cul4-RING E3 ubiquitin ligase complex"/>
    <property type="evidence" value="ECO:0007669"/>
    <property type="project" value="TreeGrafter"/>
</dbReference>
<dbReference type="SUPFAM" id="SSF50978">
    <property type="entry name" value="WD40 repeat-like"/>
    <property type="match status" value="1"/>
</dbReference>
<dbReference type="Pfam" id="PF00400">
    <property type="entry name" value="WD40"/>
    <property type="match status" value="2"/>
</dbReference>
<sequence length="945" mass="103841">MRSSAILPENSASAAAAPLPPPPSSSQLVPPPVGPAHETNSRQSNVFKLLAQRELSPQTKRTPKKFWGKASNRHVDSSGMKTELAKDARQELRSWAEAESLLHLSAKYCPLLPPPRSTIAAAFSPDGKTLASTHGDHTVKIIDCPTGKCLKVLSGHRRTPWVVRFHPLYPEVLASGSLDHEVRLWDAKTAECIGSRDFYRPIASIAFHAQGEILAVASGHKLYIWHYNRRGEASSPTIILKTRRSLRAVHFHPHGAPFLLTAEVNDLDSSDPTMTLATSPGYLRYPPPTIYLADAHSAYRSNSGNELPIMSIPFLIWPSIGRGDAGLLAQQTEADMTNVPQQRAESSASVRLFTYSTPSGQYELVLSPIQSPVREEPQNNSLTREMENAIAQPAVDAMETDGQAEDRNNQFFPFGDPAYWELPFLQGWLIGQSQAGQRAIHSQTGGPVEGLSSYGAIGNPSQVVPPVIPNVGDSRVAGRSGSRHRSSRSRTRPATGTSDNAAFNSIPLEQNNSQPFMSQVQSEVATSLAAAAAAELPCTVKLRIWSHDVKNPCVPLDTERCRLTIPHAVLCSEMGAHFSPCGRFLAVCVACILPNVDADPGLQGHVQHDVTGASTSPTRHPISAHQVMYELRIYSLEEATFGSVLASRAIRAAHCLTSIQFSPTSEHLLLAYGRRHSSLLKSVVIDGDTTVPIYTILEIYRVSDMELVRVLPSAEDEVNVACFHPSVGGGFVYGTKEGKLRILQCDISQSFKNDGSCGPDDNMFEVKDFICMKLTAGFRQLHWKADYHQAKATCLAFYSLMMLFRIKVPTLFSLTPSQEPESNSPRKCTLRTRLQQRPYFYKIDKIISSTNPFHDKNYTVIVMYVVLCQSKKLTFYRNGVILHAKLSRVVVCCDETNVVFGLSPGPSIVTGDSSERVPKKTMTIQDYCPRKLDVFGTEPVYGAFN</sequence>
<feature type="compositionally biased region" description="Pro residues" evidence="4">
    <location>
        <begin position="18"/>
        <end position="34"/>
    </location>
</feature>
<name>A0AAW2XTB4_9LAMI</name>
<protein>
    <submittedName>
        <fullName evidence="5">Eukaryotic translation initiation factor 3 subunit I</fullName>
    </submittedName>
</protein>
<dbReference type="PANTHER" id="PTHR22874">
    <property type="entry name" value="ACTIVATING MOLECULE IN BECN1-REGULATED AUTOPHAGY PROTEIN 1"/>
    <property type="match status" value="1"/>
</dbReference>
<dbReference type="InterPro" id="IPR001680">
    <property type="entry name" value="WD40_rpt"/>
</dbReference>
<keyword evidence="5" id="KW-0648">Protein biosynthesis</keyword>
<comment type="caution">
    <text evidence="5">The sequence shown here is derived from an EMBL/GenBank/DDBJ whole genome shotgun (WGS) entry which is preliminary data.</text>
</comment>
<accession>A0AAW2XTB4</accession>
<organism evidence="5">
    <name type="scientific">Sesamum latifolium</name>
    <dbReference type="NCBI Taxonomy" id="2727402"/>
    <lineage>
        <taxon>Eukaryota</taxon>
        <taxon>Viridiplantae</taxon>
        <taxon>Streptophyta</taxon>
        <taxon>Embryophyta</taxon>
        <taxon>Tracheophyta</taxon>
        <taxon>Spermatophyta</taxon>
        <taxon>Magnoliopsida</taxon>
        <taxon>eudicotyledons</taxon>
        <taxon>Gunneridae</taxon>
        <taxon>Pentapetalae</taxon>
        <taxon>asterids</taxon>
        <taxon>lamiids</taxon>
        <taxon>Lamiales</taxon>
        <taxon>Pedaliaceae</taxon>
        <taxon>Sesamum</taxon>
    </lineage>
</organism>
<dbReference type="AlphaFoldDB" id="A0AAW2XTB4"/>
<reference evidence="5" key="1">
    <citation type="submission" date="2020-06" db="EMBL/GenBank/DDBJ databases">
        <authorList>
            <person name="Li T."/>
            <person name="Hu X."/>
            <person name="Zhang T."/>
            <person name="Song X."/>
            <person name="Zhang H."/>
            <person name="Dai N."/>
            <person name="Sheng W."/>
            <person name="Hou X."/>
            <person name="Wei L."/>
        </authorList>
    </citation>
    <scope>NUCLEOTIDE SEQUENCE</scope>
    <source>
        <strain evidence="5">KEN1</strain>
        <tissue evidence="5">Leaf</tissue>
    </source>
</reference>
<reference evidence="5" key="2">
    <citation type="journal article" date="2024" name="Plant">
        <title>Genomic evolution and insights into agronomic trait innovations of Sesamum species.</title>
        <authorList>
            <person name="Miao H."/>
            <person name="Wang L."/>
            <person name="Qu L."/>
            <person name="Liu H."/>
            <person name="Sun Y."/>
            <person name="Le M."/>
            <person name="Wang Q."/>
            <person name="Wei S."/>
            <person name="Zheng Y."/>
            <person name="Lin W."/>
            <person name="Duan Y."/>
            <person name="Cao H."/>
            <person name="Xiong S."/>
            <person name="Wang X."/>
            <person name="Wei L."/>
            <person name="Li C."/>
            <person name="Ma Q."/>
            <person name="Ju M."/>
            <person name="Zhao R."/>
            <person name="Li G."/>
            <person name="Mu C."/>
            <person name="Tian Q."/>
            <person name="Mei H."/>
            <person name="Zhang T."/>
            <person name="Gao T."/>
            <person name="Zhang H."/>
        </authorList>
    </citation>
    <scope>NUCLEOTIDE SEQUENCE</scope>
    <source>
        <strain evidence="5">KEN1</strain>
    </source>
</reference>
<dbReference type="GO" id="GO:0000045">
    <property type="term" value="P:autophagosome assembly"/>
    <property type="evidence" value="ECO:0007669"/>
    <property type="project" value="TreeGrafter"/>
</dbReference>
<feature type="compositionally biased region" description="Basic residues" evidence="4">
    <location>
        <begin position="481"/>
        <end position="491"/>
    </location>
</feature>
<keyword evidence="5" id="KW-0396">Initiation factor</keyword>
<evidence type="ECO:0000256" key="2">
    <source>
        <dbReference type="ARBA" id="ARBA00022737"/>
    </source>
</evidence>
<feature type="repeat" description="WD" evidence="3">
    <location>
        <begin position="153"/>
        <end position="195"/>
    </location>
</feature>
<dbReference type="Gene3D" id="2.130.10.10">
    <property type="entry name" value="YVTN repeat-like/Quinoprotein amine dehydrogenase"/>
    <property type="match status" value="1"/>
</dbReference>
<dbReference type="InterPro" id="IPR052596">
    <property type="entry name" value="AMBRA1_autophagy"/>
</dbReference>
<dbReference type="GO" id="GO:1990756">
    <property type="term" value="F:ubiquitin-like ligase-substrate adaptor activity"/>
    <property type="evidence" value="ECO:0007669"/>
    <property type="project" value="TreeGrafter"/>
</dbReference>
<dbReference type="InterPro" id="IPR015943">
    <property type="entry name" value="WD40/YVTN_repeat-like_dom_sf"/>
</dbReference>
<dbReference type="PROSITE" id="PS50082">
    <property type="entry name" value="WD_REPEATS_2"/>
    <property type="match status" value="1"/>
</dbReference>
<dbReference type="GO" id="GO:0003743">
    <property type="term" value="F:translation initiation factor activity"/>
    <property type="evidence" value="ECO:0007669"/>
    <property type="project" value="UniProtKB-KW"/>
</dbReference>
<dbReference type="PROSITE" id="PS50294">
    <property type="entry name" value="WD_REPEATS_REGION"/>
    <property type="match status" value="1"/>
</dbReference>
<evidence type="ECO:0000256" key="4">
    <source>
        <dbReference type="SAM" id="MobiDB-lite"/>
    </source>
</evidence>
<keyword evidence="1 3" id="KW-0853">WD repeat</keyword>
<dbReference type="InterPro" id="IPR036322">
    <property type="entry name" value="WD40_repeat_dom_sf"/>
</dbReference>
<evidence type="ECO:0000256" key="1">
    <source>
        <dbReference type="ARBA" id="ARBA00022574"/>
    </source>
</evidence>
<dbReference type="FunFam" id="2.130.10.10:FF:000476">
    <property type="entry name" value="Activating molecule in BECN1-regulated autophagy protein"/>
    <property type="match status" value="1"/>
</dbReference>
<feature type="region of interest" description="Disordered" evidence="4">
    <location>
        <begin position="462"/>
        <end position="505"/>
    </location>
</feature>
<proteinExistence type="predicted"/>
<dbReference type="PANTHER" id="PTHR22874:SF1">
    <property type="entry name" value="ACTIVATING MOLECULE IN BECN1-REGULATED AUTOPHAGY PROTEIN 1"/>
    <property type="match status" value="1"/>
</dbReference>
<dbReference type="InterPro" id="IPR019775">
    <property type="entry name" value="WD40_repeat_CS"/>
</dbReference>
<evidence type="ECO:0000256" key="3">
    <source>
        <dbReference type="PROSITE-ProRule" id="PRU00221"/>
    </source>
</evidence>
<feature type="region of interest" description="Disordered" evidence="4">
    <location>
        <begin position="1"/>
        <end position="44"/>
    </location>
</feature>
<keyword evidence="2" id="KW-0677">Repeat</keyword>
<dbReference type="SMART" id="SM00320">
    <property type="entry name" value="WD40"/>
    <property type="match status" value="4"/>
</dbReference>
<evidence type="ECO:0000313" key="5">
    <source>
        <dbReference type="EMBL" id="KAL0456863.1"/>
    </source>
</evidence>
<dbReference type="PROSITE" id="PS00678">
    <property type="entry name" value="WD_REPEATS_1"/>
    <property type="match status" value="1"/>
</dbReference>
<gene>
    <name evidence="5" type="ORF">Slati_1025500</name>
</gene>
<dbReference type="GO" id="GO:0000423">
    <property type="term" value="P:mitophagy"/>
    <property type="evidence" value="ECO:0007669"/>
    <property type="project" value="TreeGrafter"/>
</dbReference>